<dbReference type="CDD" id="cd18799">
    <property type="entry name" value="SF2_C_EcoAI-like"/>
    <property type="match status" value="1"/>
</dbReference>
<organism evidence="3 4">
    <name type="scientific">Solihabitans fulvus</name>
    <dbReference type="NCBI Taxonomy" id="1892852"/>
    <lineage>
        <taxon>Bacteria</taxon>
        <taxon>Bacillati</taxon>
        <taxon>Actinomycetota</taxon>
        <taxon>Actinomycetes</taxon>
        <taxon>Pseudonocardiales</taxon>
        <taxon>Pseudonocardiaceae</taxon>
        <taxon>Solihabitans</taxon>
    </lineage>
</organism>
<dbReference type="Pfam" id="PF04851">
    <property type="entry name" value="ResIII"/>
    <property type="match status" value="1"/>
</dbReference>
<dbReference type="EMBL" id="VUOB01000001">
    <property type="protein sequence ID" value="KAA2267000.1"/>
    <property type="molecule type" value="Genomic_DNA"/>
</dbReference>
<comment type="caution">
    <text evidence="3">The sequence shown here is derived from an EMBL/GenBank/DDBJ whole genome shotgun (WGS) entry which is preliminary data.</text>
</comment>
<dbReference type="Pfam" id="PF13643">
    <property type="entry name" value="DUF4145"/>
    <property type="match status" value="1"/>
</dbReference>
<dbReference type="InterPro" id="IPR050742">
    <property type="entry name" value="Helicase_Restrict-Modif_Enz"/>
</dbReference>
<dbReference type="PROSITE" id="PS51192">
    <property type="entry name" value="HELICASE_ATP_BIND_1"/>
    <property type="match status" value="1"/>
</dbReference>
<dbReference type="Pfam" id="PF00271">
    <property type="entry name" value="Helicase_C"/>
    <property type="match status" value="1"/>
</dbReference>
<dbReference type="InterPro" id="IPR001650">
    <property type="entry name" value="Helicase_C-like"/>
</dbReference>
<dbReference type="InterPro" id="IPR013670">
    <property type="entry name" value="EcoEI_R_C_dom"/>
</dbReference>
<feature type="coiled-coil region" evidence="1">
    <location>
        <begin position="148"/>
        <end position="199"/>
    </location>
</feature>
<dbReference type="SMART" id="SM00487">
    <property type="entry name" value="DEXDc"/>
    <property type="match status" value="1"/>
</dbReference>
<dbReference type="GO" id="GO:0003677">
    <property type="term" value="F:DNA binding"/>
    <property type="evidence" value="ECO:0007669"/>
    <property type="project" value="InterPro"/>
</dbReference>
<reference evidence="3 4" key="1">
    <citation type="submission" date="2019-09" db="EMBL/GenBank/DDBJ databases">
        <title>Goodfellowia gen. nov., a new genus of the Pseudonocardineae related to Actinoalloteichus, containing Goodfellowia coeruleoviolacea gen. nov., comb. nov. gen. nov., comb. nov.</title>
        <authorList>
            <person name="Labeda D."/>
        </authorList>
    </citation>
    <scope>NUCLEOTIDE SEQUENCE [LARGE SCALE GENOMIC DNA]</scope>
    <source>
        <strain evidence="3 4">AN110305</strain>
    </source>
</reference>
<name>A0A5B2XVI9_9PSEU</name>
<proteinExistence type="predicted"/>
<dbReference type="PANTHER" id="PTHR47396:SF1">
    <property type="entry name" value="ATP-DEPENDENT HELICASE IRC3-RELATED"/>
    <property type="match status" value="1"/>
</dbReference>
<dbReference type="GO" id="GO:0006304">
    <property type="term" value="P:DNA modification"/>
    <property type="evidence" value="ECO:0007669"/>
    <property type="project" value="InterPro"/>
</dbReference>
<reference evidence="3 4" key="2">
    <citation type="submission" date="2019-09" db="EMBL/GenBank/DDBJ databases">
        <authorList>
            <person name="Jin C."/>
        </authorList>
    </citation>
    <scope>NUCLEOTIDE SEQUENCE [LARGE SCALE GENOMIC DNA]</scope>
    <source>
        <strain evidence="3 4">AN110305</strain>
    </source>
</reference>
<dbReference type="InterPro" id="IPR014001">
    <property type="entry name" value="Helicase_ATP-bd"/>
</dbReference>
<dbReference type="Gene3D" id="3.40.50.300">
    <property type="entry name" value="P-loop containing nucleotide triphosphate hydrolases"/>
    <property type="match status" value="2"/>
</dbReference>
<dbReference type="InterPro" id="IPR027417">
    <property type="entry name" value="P-loop_NTPase"/>
</dbReference>
<dbReference type="GO" id="GO:0005524">
    <property type="term" value="F:ATP binding"/>
    <property type="evidence" value="ECO:0007669"/>
    <property type="project" value="InterPro"/>
</dbReference>
<feature type="domain" description="Helicase ATP-binding" evidence="2">
    <location>
        <begin position="371"/>
        <end position="529"/>
    </location>
</feature>
<keyword evidence="4" id="KW-1185">Reference proteome</keyword>
<dbReference type="CDD" id="cd18032">
    <property type="entry name" value="DEXHc_RE_I_III_res"/>
    <property type="match status" value="1"/>
</dbReference>
<gene>
    <name evidence="3" type="ORF">F0L68_00220</name>
</gene>
<protein>
    <submittedName>
        <fullName evidence="3">DUF4145 domain-containing protein</fullName>
    </submittedName>
</protein>
<dbReference type="Gene3D" id="3.90.1570.30">
    <property type="match status" value="1"/>
</dbReference>
<dbReference type="InterPro" id="IPR025285">
    <property type="entry name" value="DUF4145"/>
</dbReference>
<dbReference type="Proteomes" id="UP000323454">
    <property type="component" value="Unassembled WGS sequence"/>
</dbReference>
<keyword evidence="1" id="KW-0175">Coiled coil</keyword>
<dbReference type="OrthoDB" id="9776021at2"/>
<dbReference type="InterPro" id="IPR006935">
    <property type="entry name" value="Helicase/UvrB_N"/>
</dbReference>
<evidence type="ECO:0000313" key="3">
    <source>
        <dbReference type="EMBL" id="KAA2267000.1"/>
    </source>
</evidence>
<sequence>MSNFGFLKAEWPDLHVEAVHAERLAVADPRASCFYARRTLELAVTWLYQADGSLHRPYRDDLAAMIAEPTLVTVAGPGIRTKMDVIRRQGNTAVHRHSPVAANDAIRVVTELFHVMYWVARTYSRNPADLPAQGLAFNLAVIPRPLSADVRRARLAELQDQAERYAAQDAELAAERQKNENLDAELAALRAEIKAAKTANEARPDTHDYNEAETRTLIIDLLLKEAGWALDQPNDREYPVIGMPTSASPSGKGKVDYVLWDDNGKPLALVEAKRTTRDPQQGQHQAELYADCLKDKFQQRPVIFCTNGYRTYLWDDVNYPPREVQGFYTKDELRLLIQRRASRLTLAKLPINEQIAGRHYQSHAIRRIAEAFENDAQRHALLVMATGSGKTRTVIALTDLMMRANWAKRVLFLADRKALVTQATNAFKQHLPSVPTVNLLTEKDLSARVFVSTYPTLMNMINEVDGSGLRRFGPGYFDMIVVDEAHRSIYQKYGAIFDYFDALLVGLTATPKDEIDRNTYRRFQLEDGVPTDVYSLDEAVAEGYLVAPRAVDVPLKFQRGGIKYSDLSDEDKERWDELEWDEDGNVPDEVTSEELNKYLFNADTVDKALQTLMTNGLKVAGGDRLGKTIIFAANNKHAEFIAERFDVNYPEYKGQFAQVITYRKDYAQSLIEQFSDPTRAPHIAISVDMLDTGIDVPEVVNLVFFKLVRSKTKFWQMIGRGTRLAPDLFGPNRDKTGFLVFDLCQNVEFFNQNLMPAEGRLAPPLGQRLFERRADLLLALDHQHPDSVPAAENGDDGTTSETGLRWDLAERLHQEVASMNPDNFLVRPHREQIDTFTDFDSWLRLTPEAHAEVVDHLAGLPTAFRENDTSEEAKRFDLLALRLQLALINAEPGYSRLQARVQEIASALLDQLTIPAVRAQQELLDELAGDEWWQDVTLPMLETMRRRIRSLVKLIEKTKRGAVYTDFEDELGELTAASLRGMETGADLTRFEQKLRIYLRTHENQLAVQKIRRNRQITVTDLEELERIFIETGIGTEAEISQAKTNSGGLGLFVRSLVGLDREAAVAAFSKFQEGKTFTSAQLRFVNEVVDYLTYNGALNIDILYRAPFNSIAPGGPEDIFLEIDIQAMITTIHSVTATAVPA</sequence>
<dbReference type="SUPFAM" id="SSF52540">
    <property type="entry name" value="P-loop containing nucleoside triphosphate hydrolases"/>
    <property type="match status" value="2"/>
</dbReference>
<evidence type="ECO:0000313" key="4">
    <source>
        <dbReference type="Proteomes" id="UP000323454"/>
    </source>
</evidence>
<evidence type="ECO:0000256" key="1">
    <source>
        <dbReference type="SAM" id="Coils"/>
    </source>
</evidence>
<evidence type="ECO:0000259" key="2">
    <source>
        <dbReference type="PROSITE" id="PS51192"/>
    </source>
</evidence>
<dbReference type="PANTHER" id="PTHR47396">
    <property type="entry name" value="TYPE I RESTRICTION ENZYME ECOKI R PROTEIN"/>
    <property type="match status" value="1"/>
</dbReference>
<dbReference type="AlphaFoldDB" id="A0A5B2XVI9"/>
<dbReference type="GO" id="GO:0005829">
    <property type="term" value="C:cytosol"/>
    <property type="evidence" value="ECO:0007669"/>
    <property type="project" value="TreeGrafter"/>
</dbReference>
<dbReference type="RefSeq" id="WP_149847308.1">
    <property type="nucleotide sequence ID" value="NZ_VUOB01000001.1"/>
</dbReference>
<dbReference type="Pfam" id="PF08463">
    <property type="entry name" value="EcoEI_R_C"/>
    <property type="match status" value="1"/>
</dbReference>
<dbReference type="GO" id="GO:0016787">
    <property type="term" value="F:hydrolase activity"/>
    <property type="evidence" value="ECO:0007669"/>
    <property type="project" value="InterPro"/>
</dbReference>
<accession>A0A5B2XVI9</accession>